<protein>
    <submittedName>
        <fullName evidence="1">Uncharacterized protein</fullName>
    </submittedName>
</protein>
<evidence type="ECO:0000313" key="1">
    <source>
        <dbReference type="EMBL" id="QPB07891.1"/>
    </source>
</evidence>
<dbReference type="RefSeq" id="YP_010670382.1">
    <property type="nucleotide sequence ID" value="NC_070964.1"/>
</dbReference>
<accession>A0A873WJS4</accession>
<reference evidence="1" key="1">
    <citation type="submission" date="2020-10" db="EMBL/GenBank/DDBJ databases">
        <title>The Isolation and Genome Sequence of a Novel Cyanophage S-H38 from the Yellow Sea, China.</title>
        <authorList>
            <person name="Jiang T."/>
        </authorList>
    </citation>
    <scope>NUCLEOTIDE SEQUENCE</scope>
</reference>
<evidence type="ECO:0000313" key="2">
    <source>
        <dbReference type="Proteomes" id="UP000663144"/>
    </source>
</evidence>
<proteinExistence type="predicted"/>
<dbReference type="GeneID" id="77946587"/>
<dbReference type="KEGG" id="vg:77946587"/>
<dbReference type="Proteomes" id="UP000663144">
    <property type="component" value="Segment"/>
</dbReference>
<organism evidence="1 2">
    <name type="scientific">Synechococcus phage S-H38</name>
    <dbReference type="NCBI Taxonomy" id="2783673"/>
    <lineage>
        <taxon>Viruses</taxon>
        <taxon>Duplodnaviria</taxon>
        <taxon>Heunggongvirae</taxon>
        <taxon>Uroviricota</taxon>
        <taxon>Caudoviricetes</taxon>
        <taxon>Pantevenvirales</taxon>
        <taxon>Kyanoviridae</taxon>
        <taxon>Yellowseavirus</taxon>
        <taxon>Yellowseavirus thirtyeight</taxon>
    </lineage>
</organism>
<sequence length="291" mass="32770">MAPVSFASTDLSGANSYQGFMSLVQRQVPATANLYWVRFRSVPTVLTLWKYGTQAFNNNSYAGGPGTDQARLLTYYATDVTIPSRQITTGEAKQVGAMYRYATGTSFSEISMQFILPRSMFTRMLFERWMNYTANDASQKVAFYDDYVCSHIDIFKYERGGVNPVPPNNSYGNLSKLQRTQVDQYYKTSPKWNRLSGVWTLKNAYPFNISNINLNAQPNGLLTMDVSFYFERYRFYYPETNEKNIPSINIPHNLGQSTSAILQQVQGQNSANPNTGHAPTVVSQGGTISII</sequence>
<keyword evidence="2" id="KW-1185">Reference proteome</keyword>
<name>A0A873WJS4_9CAUD</name>
<dbReference type="EMBL" id="MW117965">
    <property type="protein sequence ID" value="QPB07891.1"/>
    <property type="molecule type" value="Genomic_DNA"/>
</dbReference>